<dbReference type="Proteomes" id="UP000887540">
    <property type="component" value="Unplaced"/>
</dbReference>
<dbReference type="InterPro" id="IPR002925">
    <property type="entry name" value="Dienelactn_hydro"/>
</dbReference>
<dbReference type="InterPro" id="IPR050261">
    <property type="entry name" value="FrsA_esterase"/>
</dbReference>
<evidence type="ECO:0000259" key="1">
    <source>
        <dbReference type="Pfam" id="PF01738"/>
    </source>
</evidence>
<dbReference type="PANTHER" id="PTHR22946:SF11">
    <property type="entry name" value="DIENELACTONE HYDROLASE DOMAIN-CONTAINING PROTEIN"/>
    <property type="match status" value="1"/>
</dbReference>
<dbReference type="SUPFAM" id="SSF53474">
    <property type="entry name" value="alpha/beta-Hydrolases"/>
    <property type="match status" value="1"/>
</dbReference>
<dbReference type="AlphaFoldDB" id="A0A914C0V6"/>
<feature type="domain" description="Dienelactone hydrolase" evidence="1">
    <location>
        <begin position="30"/>
        <end position="246"/>
    </location>
</feature>
<organism evidence="2 3">
    <name type="scientific">Acrobeloides nanus</name>
    <dbReference type="NCBI Taxonomy" id="290746"/>
    <lineage>
        <taxon>Eukaryota</taxon>
        <taxon>Metazoa</taxon>
        <taxon>Ecdysozoa</taxon>
        <taxon>Nematoda</taxon>
        <taxon>Chromadorea</taxon>
        <taxon>Rhabditida</taxon>
        <taxon>Tylenchina</taxon>
        <taxon>Cephalobomorpha</taxon>
        <taxon>Cephaloboidea</taxon>
        <taxon>Cephalobidae</taxon>
        <taxon>Acrobeloides</taxon>
    </lineage>
</organism>
<accession>A0A914C0V6</accession>
<reference evidence="3" key="1">
    <citation type="submission" date="2022-11" db="UniProtKB">
        <authorList>
            <consortium name="WormBaseParasite"/>
        </authorList>
    </citation>
    <scope>IDENTIFICATION</scope>
</reference>
<dbReference type="PANTHER" id="PTHR22946">
    <property type="entry name" value="DIENELACTONE HYDROLASE DOMAIN-CONTAINING PROTEIN-RELATED"/>
    <property type="match status" value="1"/>
</dbReference>
<dbReference type="Pfam" id="PF01738">
    <property type="entry name" value="DLH"/>
    <property type="match status" value="1"/>
</dbReference>
<sequence length="256" mass="28262">MSYVEKKIEYHDGDDILEGVLAFPPGSDNSGAKLTPVIVFHAFAGITEFEEGRTVELAKLGFLAFAADVYGKGKRGTTREENVALMTPYRQNRSTLLKNRLLAALNYVKSLDFVDTTKICAVGYCFGGLCVLDLARYNVGLAAVVSFHGGLDPIPDAQPPETLDPIETSILVCHGDGDTHIPVEKCLDFMKEMRARKADWQFVTYANAKHGFTEPKLANSTMEGIGYDEKAAKRSWTAMLNLFAEYVGNLDIYTRM</sequence>
<dbReference type="Gene3D" id="3.40.50.1820">
    <property type="entry name" value="alpha/beta hydrolase"/>
    <property type="match status" value="1"/>
</dbReference>
<protein>
    <submittedName>
        <fullName evidence="3">Dienelactone hydrolase domain-containing protein</fullName>
    </submittedName>
</protein>
<dbReference type="InterPro" id="IPR029058">
    <property type="entry name" value="AB_hydrolase_fold"/>
</dbReference>
<evidence type="ECO:0000313" key="2">
    <source>
        <dbReference type="Proteomes" id="UP000887540"/>
    </source>
</evidence>
<evidence type="ECO:0000313" key="3">
    <source>
        <dbReference type="WBParaSite" id="ACRNAN_Path_1465.g5732.t1"/>
    </source>
</evidence>
<dbReference type="WBParaSite" id="ACRNAN_Path_1465.g5732.t1">
    <property type="protein sequence ID" value="ACRNAN_Path_1465.g5732.t1"/>
    <property type="gene ID" value="ACRNAN_Path_1465.g5732"/>
</dbReference>
<proteinExistence type="predicted"/>
<name>A0A914C0V6_9BILA</name>
<dbReference type="GO" id="GO:0016787">
    <property type="term" value="F:hydrolase activity"/>
    <property type="evidence" value="ECO:0007669"/>
    <property type="project" value="InterPro"/>
</dbReference>
<keyword evidence="2" id="KW-1185">Reference proteome</keyword>